<dbReference type="AlphaFoldDB" id="A0A9W6B9F8"/>
<sequence length="431" mass="46490">MASSTNYELTDGRHVWTRHLEGVGDAATNVKAHVHDGHLLMSVKGKQIDDILLPPTAFTGDARASYQRGTLRVDMASKDPGAPAMVEKALMDPDRPHPRELPLSLTTGRGGSHGHVVANTGVPAREDPTGRGAPTPAQAEFGERNPDLFGRPGVNAIMPQANLSSSIVTEMPLVTNPGAAIESAGDKGETVVMDPTASDTRLLAPRVDQLAERLGRAELAPAGTTIIRGARDKVVEAEYEQSRGGDREPHTDQYTRKKVDYTEEKVGLATRPLEARDFYATCETTNEPYSSVKAQAQGADPGVACDMCRCAPCQCDKVAKGFPYELTPAEQKRSGKPSLHNTRKPVTGQNTHAAHDYRLSAKVRSDEHAQVDFRTREYVGGVNTEGGGSLQEMSAGERDKLAKITTGGREIDPELVRDRTRTAETGRHFLG</sequence>
<evidence type="ECO:0000313" key="3">
    <source>
        <dbReference type="Proteomes" id="UP001165080"/>
    </source>
</evidence>
<evidence type="ECO:0000313" key="2">
    <source>
        <dbReference type="EMBL" id="GLC47630.1"/>
    </source>
</evidence>
<gene>
    <name evidence="2" type="primary">PLEST010191</name>
    <name evidence="2" type="ORF">PLESTB_000008900</name>
</gene>
<feature type="region of interest" description="Disordered" evidence="1">
    <location>
        <begin position="328"/>
        <end position="352"/>
    </location>
</feature>
<evidence type="ECO:0000256" key="1">
    <source>
        <dbReference type="SAM" id="MobiDB-lite"/>
    </source>
</evidence>
<proteinExistence type="predicted"/>
<dbReference type="EMBL" id="BRXU01000001">
    <property type="protein sequence ID" value="GLC47630.1"/>
    <property type="molecule type" value="Genomic_DNA"/>
</dbReference>
<accession>A0A9W6B9F8</accession>
<feature type="region of interest" description="Disordered" evidence="1">
    <location>
        <begin position="121"/>
        <end position="145"/>
    </location>
</feature>
<reference evidence="2 3" key="1">
    <citation type="journal article" date="2023" name="Commun. Biol.">
        <title>Reorganization of the ancestral sex-determining regions during the evolution of trioecy in Pleodorina starrii.</title>
        <authorList>
            <person name="Takahashi K."/>
            <person name="Suzuki S."/>
            <person name="Kawai-Toyooka H."/>
            <person name="Yamamoto K."/>
            <person name="Hamaji T."/>
            <person name="Ootsuki R."/>
            <person name="Yamaguchi H."/>
            <person name="Kawachi M."/>
            <person name="Higashiyama T."/>
            <person name="Nozaki H."/>
        </authorList>
    </citation>
    <scope>NUCLEOTIDE SEQUENCE [LARGE SCALE GENOMIC DNA]</scope>
    <source>
        <strain evidence="2 3">NIES-4479</strain>
    </source>
</reference>
<organism evidence="2 3">
    <name type="scientific">Pleodorina starrii</name>
    <dbReference type="NCBI Taxonomy" id="330485"/>
    <lineage>
        <taxon>Eukaryota</taxon>
        <taxon>Viridiplantae</taxon>
        <taxon>Chlorophyta</taxon>
        <taxon>core chlorophytes</taxon>
        <taxon>Chlorophyceae</taxon>
        <taxon>CS clade</taxon>
        <taxon>Chlamydomonadales</taxon>
        <taxon>Volvocaceae</taxon>
        <taxon>Pleodorina</taxon>
    </lineage>
</organism>
<dbReference type="OrthoDB" id="538302at2759"/>
<keyword evidence="3" id="KW-1185">Reference proteome</keyword>
<dbReference type="Proteomes" id="UP001165080">
    <property type="component" value="Unassembled WGS sequence"/>
</dbReference>
<protein>
    <submittedName>
        <fullName evidence="2">Uncharacterized protein</fullName>
    </submittedName>
</protein>
<name>A0A9W6B9F8_9CHLO</name>
<comment type="caution">
    <text evidence="2">The sequence shown here is derived from an EMBL/GenBank/DDBJ whole genome shotgun (WGS) entry which is preliminary data.</text>
</comment>